<evidence type="ECO:0000256" key="1">
    <source>
        <dbReference type="SAM" id="Coils"/>
    </source>
</evidence>
<keyword evidence="4" id="KW-1185">Reference proteome</keyword>
<evidence type="ECO:0000313" key="3">
    <source>
        <dbReference type="EMBL" id="GIX68861.1"/>
    </source>
</evidence>
<evidence type="ECO:0000256" key="2">
    <source>
        <dbReference type="SAM" id="MobiDB-lite"/>
    </source>
</evidence>
<feature type="region of interest" description="Disordered" evidence="2">
    <location>
        <begin position="114"/>
        <end position="148"/>
    </location>
</feature>
<feature type="compositionally biased region" description="Basic and acidic residues" evidence="2">
    <location>
        <begin position="114"/>
        <end position="139"/>
    </location>
</feature>
<name>A0AAV4MBS8_CAEEX</name>
<accession>A0AAV4MBS8</accession>
<keyword evidence="1" id="KW-0175">Coiled coil</keyword>
<organism evidence="3 4">
    <name type="scientific">Caerostris extrusa</name>
    <name type="common">Bark spider</name>
    <name type="synonym">Caerostris bankana</name>
    <dbReference type="NCBI Taxonomy" id="172846"/>
    <lineage>
        <taxon>Eukaryota</taxon>
        <taxon>Metazoa</taxon>
        <taxon>Ecdysozoa</taxon>
        <taxon>Arthropoda</taxon>
        <taxon>Chelicerata</taxon>
        <taxon>Arachnida</taxon>
        <taxon>Araneae</taxon>
        <taxon>Araneomorphae</taxon>
        <taxon>Entelegynae</taxon>
        <taxon>Araneoidea</taxon>
        <taxon>Araneidae</taxon>
        <taxon>Caerostris</taxon>
    </lineage>
</organism>
<reference evidence="3 4" key="1">
    <citation type="submission" date="2021-06" db="EMBL/GenBank/DDBJ databases">
        <title>Caerostris extrusa draft genome.</title>
        <authorList>
            <person name="Kono N."/>
            <person name="Arakawa K."/>
        </authorList>
    </citation>
    <scope>NUCLEOTIDE SEQUENCE [LARGE SCALE GENOMIC DNA]</scope>
</reference>
<feature type="coiled-coil region" evidence="1">
    <location>
        <begin position="149"/>
        <end position="183"/>
    </location>
</feature>
<dbReference type="EMBL" id="BPLR01019529">
    <property type="protein sequence ID" value="GIX68861.1"/>
    <property type="molecule type" value="Genomic_DNA"/>
</dbReference>
<dbReference type="AlphaFoldDB" id="A0AAV4MBS8"/>
<sequence length="186" mass="21467">MSSCVDQNSRTELFFEVRGSQPVYAQAIRIVSVPLLILSHLNHYSDPYNSCYKRTRESISRTTYNLICISVGRTLGALSLIIGDHLAVPINYYHPVVLLAHDFYCEREGNTTRRRVNGDEERSVPREDEVHKHEREERGAPAQVHPAAAPRLLQDHKELLEENETAKKELENLKDNYKAVMKIIWR</sequence>
<dbReference type="Proteomes" id="UP001054945">
    <property type="component" value="Unassembled WGS sequence"/>
</dbReference>
<protein>
    <submittedName>
        <fullName evidence="3">Uncharacterized protein</fullName>
    </submittedName>
</protein>
<evidence type="ECO:0000313" key="4">
    <source>
        <dbReference type="Proteomes" id="UP001054945"/>
    </source>
</evidence>
<proteinExistence type="predicted"/>
<comment type="caution">
    <text evidence="3">The sequence shown here is derived from an EMBL/GenBank/DDBJ whole genome shotgun (WGS) entry which is preliminary data.</text>
</comment>
<gene>
    <name evidence="3" type="ORF">CEXT_42461</name>
</gene>